<feature type="compositionally biased region" description="Polar residues" evidence="2">
    <location>
        <begin position="85"/>
        <end position="97"/>
    </location>
</feature>
<evidence type="ECO:0000313" key="4">
    <source>
        <dbReference type="EMBL" id="GCC28912.1"/>
    </source>
</evidence>
<dbReference type="Gene3D" id="1.25.40.10">
    <property type="entry name" value="Tetratricopeptide repeat domain"/>
    <property type="match status" value="3"/>
</dbReference>
<name>A0A401SEQ5_CHIPU</name>
<sequence>MARWSPGDGCLATGDTDSSTTKKKNSPAEKEDMEDENAEMQLEEILKINHVPSESEETIRSATDQNGQSLSSVKENEDNDKKSQETNNDSKWNSQDQQETERSRLEQKMEELYQNGTKILKRSRDKKLRKEGYKLLVKAADFGSRKAMERIAFALLFGDQLPQNVTAAKDLFEALAENGSHKAQTALGFMHATGIGVGFNQPKALVYYTFAALGGNFVAHMILGYRYLNGINLPQHCEAALIHYRTAAKYVADNVALFGEIPTEKVRLTERAENLSSNGEIMDLDLYQYYQFIAEKGDLQSQVGLGQLHLTGGKGIEQDFEKAIYYLSKAAHGGSTNALGFLGKMYSEGNDIVPQNNETALMYFRMAAERGNPIGLTGLGLAYLYGKGVPLDYEEALKYFKKAAEKGWVDGHFHLGVMYYAGLGVKKDYKMAVKYFHHASQAGHVLALYNLAQMYGSGTGVVRSCLTATELYRNVCERGQWTERFLSAYFAYKENNIDSAFLQYLFLAEQGYEMAQSNAAYILEYEQSALLSQIDCYHMALIYWNRAAAQGYSYARIKLGDYYYYGYGTNVDYETAAIHYRLAAEQQHSAQAMFNLAYMYEHGLGAEQDLHLAKRFYDLAAETSADAQIPVFLALCKLGAINLIHSIQHTNLSEVWKHTSLDRLLWPHWDLFLIMILTLLLAVLMAYRHV</sequence>
<dbReference type="Proteomes" id="UP000287033">
    <property type="component" value="Unassembled WGS sequence"/>
</dbReference>
<dbReference type="InterPro" id="IPR011990">
    <property type="entry name" value="TPR-like_helical_dom_sf"/>
</dbReference>
<dbReference type="STRING" id="137246.A0A401SEQ5"/>
<reference evidence="4 5" key="1">
    <citation type="journal article" date="2018" name="Nat. Ecol. Evol.">
        <title>Shark genomes provide insights into elasmobranch evolution and the origin of vertebrates.</title>
        <authorList>
            <person name="Hara Y"/>
            <person name="Yamaguchi K"/>
            <person name="Onimaru K"/>
            <person name="Kadota M"/>
            <person name="Koyanagi M"/>
            <person name="Keeley SD"/>
            <person name="Tatsumi K"/>
            <person name="Tanaka K"/>
            <person name="Motone F"/>
            <person name="Kageyama Y"/>
            <person name="Nozu R"/>
            <person name="Adachi N"/>
            <person name="Nishimura O"/>
            <person name="Nakagawa R"/>
            <person name="Tanegashima C"/>
            <person name="Kiyatake I"/>
            <person name="Matsumoto R"/>
            <person name="Murakumo K"/>
            <person name="Nishida K"/>
            <person name="Terakita A"/>
            <person name="Kuratani S"/>
            <person name="Sato K"/>
            <person name="Hyodo S Kuraku.S."/>
        </authorList>
    </citation>
    <scope>NUCLEOTIDE SEQUENCE [LARGE SCALE GENOMIC DNA]</scope>
</reference>
<dbReference type="PANTHER" id="PTHR11102:SF53">
    <property type="entry name" value="PROTEIN SEL-1 HOMOLOG 2"/>
    <property type="match status" value="1"/>
</dbReference>
<dbReference type="InterPro" id="IPR006597">
    <property type="entry name" value="Sel1-like"/>
</dbReference>
<dbReference type="SMART" id="SM00671">
    <property type="entry name" value="SEL1"/>
    <property type="match status" value="11"/>
</dbReference>
<keyword evidence="3" id="KW-0472">Membrane</keyword>
<feature type="region of interest" description="Disordered" evidence="2">
    <location>
        <begin position="1"/>
        <end position="104"/>
    </location>
</feature>
<dbReference type="AlphaFoldDB" id="A0A401SEQ5"/>
<comment type="caution">
    <text evidence="4">The sequence shown here is derived from an EMBL/GenBank/DDBJ whole genome shotgun (WGS) entry which is preliminary data.</text>
</comment>
<keyword evidence="3" id="KW-0812">Transmembrane</keyword>
<feature type="transmembrane region" description="Helical" evidence="3">
    <location>
        <begin position="666"/>
        <end position="687"/>
    </location>
</feature>
<protein>
    <recommendedName>
        <fullName evidence="6">DOD-type homing endonuclease domain-containing protein</fullName>
    </recommendedName>
</protein>
<evidence type="ECO:0000256" key="1">
    <source>
        <dbReference type="ARBA" id="ARBA00038101"/>
    </source>
</evidence>
<keyword evidence="3" id="KW-1133">Transmembrane helix</keyword>
<feature type="compositionally biased region" description="Basic and acidic residues" evidence="2">
    <location>
        <begin position="74"/>
        <end position="84"/>
    </location>
</feature>
<dbReference type="OrthoDB" id="27934at2759"/>
<dbReference type="GO" id="GO:0036503">
    <property type="term" value="P:ERAD pathway"/>
    <property type="evidence" value="ECO:0007669"/>
    <property type="project" value="TreeGrafter"/>
</dbReference>
<evidence type="ECO:0000256" key="2">
    <source>
        <dbReference type="SAM" id="MobiDB-lite"/>
    </source>
</evidence>
<feature type="compositionally biased region" description="Polar residues" evidence="2">
    <location>
        <begin position="60"/>
        <end position="73"/>
    </location>
</feature>
<gene>
    <name evidence="4" type="ORF">chiPu_0007346</name>
</gene>
<dbReference type="PANTHER" id="PTHR11102">
    <property type="entry name" value="SEL-1-LIKE PROTEIN"/>
    <property type="match status" value="1"/>
</dbReference>
<accession>A0A401SEQ5</accession>
<dbReference type="EMBL" id="BEZZ01000225">
    <property type="protein sequence ID" value="GCC28912.1"/>
    <property type="molecule type" value="Genomic_DNA"/>
</dbReference>
<dbReference type="OMA" id="IAANKYH"/>
<dbReference type="Pfam" id="PF08238">
    <property type="entry name" value="Sel1"/>
    <property type="match status" value="11"/>
</dbReference>
<evidence type="ECO:0008006" key="6">
    <source>
        <dbReference type="Google" id="ProtNLM"/>
    </source>
</evidence>
<organism evidence="4 5">
    <name type="scientific">Chiloscyllium punctatum</name>
    <name type="common">Brownbanded bambooshark</name>
    <name type="synonym">Hemiscyllium punctatum</name>
    <dbReference type="NCBI Taxonomy" id="137246"/>
    <lineage>
        <taxon>Eukaryota</taxon>
        <taxon>Metazoa</taxon>
        <taxon>Chordata</taxon>
        <taxon>Craniata</taxon>
        <taxon>Vertebrata</taxon>
        <taxon>Chondrichthyes</taxon>
        <taxon>Elasmobranchii</taxon>
        <taxon>Galeomorphii</taxon>
        <taxon>Galeoidea</taxon>
        <taxon>Orectolobiformes</taxon>
        <taxon>Hemiscylliidae</taxon>
        <taxon>Chiloscyllium</taxon>
    </lineage>
</organism>
<dbReference type="SUPFAM" id="SSF81901">
    <property type="entry name" value="HCP-like"/>
    <property type="match status" value="3"/>
</dbReference>
<dbReference type="GO" id="GO:0005789">
    <property type="term" value="C:endoplasmic reticulum membrane"/>
    <property type="evidence" value="ECO:0007669"/>
    <property type="project" value="TreeGrafter"/>
</dbReference>
<comment type="similarity">
    <text evidence="1">Belongs to the sel-1 family.</text>
</comment>
<feature type="compositionally biased region" description="Acidic residues" evidence="2">
    <location>
        <begin position="31"/>
        <end position="42"/>
    </location>
</feature>
<evidence type="ECO:0000256" key="3">
    <source>
        <dbReference type="SAM" id="Phobius"/>
    </source>
</evidence>
<proteinExistence type="inferred from homology"/>
<evidence type="ECO:0000313" key="5">
    <source>
        <dbReference type="Proteomes" id="UP000287033"/>
    </source>
</evidence>
<dbReference type="InterPro" id="IPR050767">
    <property type="entry name" value="Sel1_AlgK"/>
</dbReference>
<keyword evidence="5" id="KW-1185">Reference proteome</keyword>